<evidence type="ECO:0000256" key="1">
    <source>
        <dbReference type="SAM" id="MobiDB-lite"/>
    </source>
</evidence>
<dbReference type="Proteomes" id="UP001221898">
    <property type="component" value="Unassembled WGS sequence"/>
</dbReference>
<proteinExistence type="predicted"/>
<sequence>MGVPAVVSVPVPVARGASVALRDRSASSDDVTALLRGKGVVFLTRQPELRPSAPSNSPRPPPSPAHGLPSNTANARRVGTNTAEDVRPVDGG</sequence>
<evidence type="ECO:0000313" key="3">
    <source>
        <dbReference type="Proteomes" id="UP001221898"/>
    </source>
</evidence>
<dbReference type="AlphaFoldDB" id="A0AAD7RT28"/>
<organism evidence="2 3">
    <name type="scientific">Aldrovandia affinis</name>
    <dbReference type="NCBI Taxonomy" id="143900"/>
    <lineage>
        <taxon>Eukaryota</taxon>
        <taxon>Metazoa</taxon>
        <taxon>Chordata</taxon>
        <taxon>Craniata</taxon>
        <taxon>Vertebrata</taxon>
        <taxon>Euteleostomi</taxon>
        <taxon>Actinopterygii</taxon>
        <taxon>Neopterygii</taxon>
        <taxon>Teleostei</taxon>
        <taxon>Notacanthiformes</taxon>
        <taxon>Halosauridae</taxon>
        <taxon>Aldrovandia</taxon>
    </lineage>
</organism>
<comment type="caution">
    <text evidence="2">The sequence shown here is derived from an EMBL/GenBank/DDBJ whole genome shotgun (WGS) entry which is preliminary data.</text>
</comment>
<reference evidence="2" key="1">
    <citation type="journal article" date="2023" name="Science">
        <title>Genome structures resolve the early diversification of teleost fishes.</title>
        <authorList>
            <person name="Parey E."/>
            <person name="Louis A."/>
            <person name="Montfort J."/>
            <person name="Bouchez O."/>
            <person name="Roques C."/>
            <person name="Iampietro C."/>
            <person name="Lluch J."/>
            <person name="Castinel A."/>
            <person name="Donnadieu C."/>
            <person name="Desvignes T."/>
            <person name="Floi Bucao C."/>
            <person name="Jouanno E."/>
            <person name="Wen M."/>
            <person name="Mejri S."/>
            <person name="Dirks R."/>
            <person name="Jansen H."/>
            <person name="Henkel C."/>
            <person name="Chen W.J."/>
            <person name="Zahm M."/>
            <person name="Cabau C."/>
            <person name="Klopp C."/>
            <person name="Thompson A.W."/>
            <person name="Robinson-Rechavi M."/>
            <person name="Braasch I."/>
            <person name="Lecointre G."/>
            <person name="Bobe J."/>
            <person name="Postlethwait J.H."/>
            <person name="Berthelot C."/>
            <person name="Roest Crollius H."/>
            <person name="Guiguen Y."/>
        </authorList>
    </citation>
    <scope>NUCLEOTIDE SEQUENCE</scope>
    <source>
        <strain evidence="2">NC1722</strain>
    </source>
</reference>
<protein>
    <submittedName>
        <fullName evidence="2">Uncharacterized protein</fullName>
    </submittedName>
</protein>
<name>A0AAD7RT28_9TELE</name>
<evidence type="ECO:0000313" key="2">
    <source>
        <dbReference type="EMBL" id="KAJ8389874.1"/>
    </source>
</evidence>
<feature type="region of interest" description="Disordered" evidence="1">
    <location>
        <begin position="45"/>
        <end position="92"/>
    </location>
</feature>
<keyword evidence="3" id="KW-1185">Reference proteome</keyword>
<dbReference type="EMBL" id="JAINUG010000177">
    <property type="protein sequence ID" value="KAJ8389874.1"/>
    <property type="molecule type" value="Genomic_DNA"/>
</dbReference>
<gene>
    <name evidence="2" type="ORF">AAFF_G00113430</name>
</gene>
<accession>A0AAD7RT28</accession>